<feature type="transmembrane region" description="Helical" evidence="1">
    <location>
        <begin position="183"/>
        <end position="205"/>
    </location>
</feature>
<accession>A0A1M4ZAT8</accession>
<dbReference type="Pfam" id="PF02517">
    <property type="entry name" value="Rce1-like"/>
    <property type="match status" value="1"/>
</dbReference>
<feature type="domain" description="CAAX prenyl protease 2/Lysostaphin resistance protein A-like" evidence="2">
    <location>
        <begin position="92"/>
        <end position="196"/>
    </location>
</feature>
<evidence type="ECO:0000313" key="3">
    <source>
        <dbReference type="EMBL" id="SHF15151.1"/>
    </source>
</evidence>
<keyword evidence="1" id="KW-0812">Transmembrane</keyword>
<feature type="transmembrane region" description="Helical" evidence="1">
    <location>
        <begin position="156"/>
        <end position="176"/>
    </location>
</feature>
<dbReference type="PANTHER" id="PTHR35797">
    <property type="entry name" value="PROTEASE-RELATED"/>
    <property type="match status" value="1"/>
</dbReference>
<dbReference type="AlphaFoldDB" id="A0A1M4ZAT8"/>
<dbReference type="EMBL" id="FQVN01000002">
    <property type="protein sequence ID" value="SHF15151.1"/>
    <property type="molecule type" value="Genomic_DNA"/>
</dbReference>
<keyword evidence="4" id="KW-1185">Reference proteome</keyword>
<protein>
    <submittedName>
        <fullName evidence="3">CAAX protease self-immunity</fullName>
    </submittedName>
</protein>
<dbReference type="STRING" id="2017.SAMN05444320_102668"/>
<evidence type="ECO:0000259" key="2">
    <source>
        <dbReference type="Pfam" id="PF02517"/>
    </source>
</evidence>
<reference evidence="3 4" key="1">
    <citation type="submission" date="2016-11" db="EMBL/GenBank/DDBJ databases">
        <authorList>
            <person name="Jaros S."/>
            <person name="Januszkiewicz K."/>
            <person name="Wedrychowicz H."/>
        </authorList>
    </citation>
    <scope>NUCLEOTIDE SEQUENCE [LARGE SCALE GENOMIC DNA]</scope>
    <source>
        <strain evidence="3 4">DSM 44523</strain>
    </source>
</reference>
<name>A0A1M4ZAT8_STRHI</name>
<dbReference type="Proteomes" id="UP000184501">
    <property type="component" value="Unassembled WGS sequence"/>
</dbReference>
<evidence type="ECO:0000313" key="4">
    <source>
        <dbReference type="Proteomes" id="UP000184501"/>
    </source>
</evidence>
<keyword evidence="1" id="KW-1133">Transmembrane helix</keyword>
<dbReference type="PANTHER" id="PTHR35797:SF1">
    <property type="entry name" value="PROTEASE"/>
    <property type="match status" value="1"/>
</dbReference>
<evidence type="ECO:0000256" key="1">
    <source>
        <dbReference type="SAM" id="Phobius"/>
    </source>
</evidence>
<organism evidence="3 4">
    <name type="scientific">Streptoalloteichus hindustanus</name>
    <dbReference type="NCBI Taxonomy" id="2017"/>
    <lineage>
        <taxon>Bacteria</taxon>
        <taxon>Bacillati</taxon>
        <taxon>Actinomycetota</taxon>
        <taxon>Actinomycetes</taxon>
        <taxon>Pseudonocardiales</taxon>
        <taxon>Pseudonocardiaceae</taxon>
        <taxon>Streptoalloteichus</taxon>
    </lineage>
</organism>
<proteinExistence type="predicted"/>
<keyword evidence="1" id="KW-0472">Membrane</keyword>
<feature type="transmembrane region" description="Helical" evidence="1">
    <location>
        <begin position="211"/>
        <end position="233"/>
    </location>
</feature>
<sequence>MSLVNPLVQLTFAFAPAIAGYAVRKWVTREGFGDAGLAPRLRAAWPHYLAAWLGPWALLGASLAVAAAAGLWQPSLAPLGDVVPGLPGWGLVLALLLVVPLLTPVYWGEEFGWTGYLRLRLLPHRPVLSTVLTGLVWAVWHYPLAFLGYIEFDNVALGLLVWTVSFLFQEFLLSWLRIRGGSIWLPSLAHAGNNMVLSLLAGALLTGGAGLGVMAVTLITAVPMAVLTAFIVLSGRFSAARASAGPR</sequence>
<keyword evidence="3" id="KW-0378">Hydrolase</keyword>
<keyword evidence="3" id="KW-0645">Protease</keyword>
<feature type="transmembrane region" description="Helical" evidence="1">
    <location>
        <begin position="6"/>
        <end position="27"/>
    </location>
</feature>
<dbReference type="InterPro" id="IPR003675">
    <property type="entry name" value="Rce1/LyrA-like_dom"/>
</dbReference>
<feature type="transmembrane region" description="Helical" evidence="1">
    <location>
        <begin position="127"/>
        <end position="150"/>
    </location>
</feature>
<dbReference type="InterPro" id="IPR042150">
    <property type="entry name" value="MmRce1-like"/>
</dbReference>
<feature type="transmembrane region" description="Helical" evidence="1">
    <location>
        <begin position="89"/>
        <end position="107"/>
    </location>
</feature>
<dbReference type="GO" id="GO:0080120">
    <property type="term" value="P:CAAX-box protein maturation"/>
    <property type="evidence" value="ECO:0007669"/>
    <property type="project" value="UniProtKB-ARBA"/>
</dbReference>
<dbReference type="GO" id="GO:0006508">
    <property type="term" value="P:proteolysis"/>
    <property type="evidence" value="ECO:0007669"/>
    <property type="project" value="UniProtKB-KW"/>
</dbReference>
<feature type="transmembrane region" description="Helical" evidence="1">
    <location>
        <begin position="48"/>
        <end position="69"/>
    </location>
</feature>
<gene>
    <name evidence="3" type="ORF">SAMN05444320_102668</name>
</gene>
<dbReference type="GO" id="GO:0004175">
    <property type="term" value="F:endopeptidase activity"/>
    <property type="evidence" value="ECO:0007669"/>
    <property type="project" value="UniProtKB-ARBA"/>
</dbReference>